<reference evidence="1" key="1">
    <citation type="submission" date="2022-12" db="EMBL/GenBank/DDBJ databases">
        <authorList>
            <consortium name="Asia Pacific Centre for Animal Health"/>
            <person name="Klose S.M."/>
            <person name="Legione A.R."/>
            <person name="Monotti I."/>
            <person name="Bushell R."/>
            <person name="Marenda M.S."/>
            <person name="Sugiyama T."/>
            <person name="Browning G.F."/>
            <person name="Vaz P.K."/>
        </authorList>
    </citation>
    <scope>NUCLEOTIDE SEQUENCE</scope>
    <source>
        <strain evidence="1">Felid995</strain>
    </source>
</reference>
<evidence type="ECO:0000313" key="1">
    <source>
        <dbReference type="EMBL" id="WBP83790.1"/>
    </source>
</evidence>
<accession>A0ACD4PGN1</accession>
<proteinExistence type="predicted"/>
<dbReference type="EMBL" id="CP114370">
    <property type="protein sequence ID" value="WBP83790.1"/>
    <property type="molecule type" value="Genomic_DNA"/>
</dbReference>
<gene>
    <name evidence="1" type="ORF">Me_995_000409</name>
</gene>
<name>A0ACD4PGN1_9BACT</name>
<sequence>MKNLGKWICIFDQSKKENKYNHYEIAENIDTIWKLQGKLELTRNLQKKQMDIDSIYNALFEISQGISIQKSSRKIKRDVRTIKNKIDLMTSKHSKDLLKHQRYQCNNCFKKVVRVKILHFSKMYDHLLNYRYSRLFLRNTKLQEKWEPFKEYWNDVRYRYNKYKIKRNIKEKATKTSVKFLVNSFKKSHTGFKPSVSSVYKKMQSLPFYLDYEHIIRKSEGKYIRKTNKKTKSVTLNNATEIAKRPNYINDRSEIGHYELDTVMGKIDDKKCLVTLLERQTRKSYATITKRGSKYIHQALKNMIKKFNLNIKSLTVDNGKENVLLHKIIPKERLFKCLPYSSWQKGSIENMHRLIRYFIPKSQSLDSYTQDEIDFLMEWINDYRKIINQT</sequence>
<dbReference type="Proteomes" id="UP001213039">
    <property type="component" value="Chromosome"/>
</dbReference>
<evidence type="ECO:0000313" key="2">
    <source>
        <dbReference type="Proteomes" id="UP001213039"/>
    </source>
</evidence>
<organism evidence="1 2">
    <name type="scientific">Mycoplasmopsis edwardii</name>
    <dbReference type="NCBI Taxonomy" id="53558"/>
    <lineage>
        <taxon>Bacteria</taxon>
        <taxon>Bacillati</taxon>
        <taxon>Mycoplasmatota</taxon>
        <taxon>Mycoplasmoidales</taxon>
        <taxon>Metamycoplasmataceae</taxon>
        <taxon>Mycoplasmopsis</taxon>
    </lineage>
</organism>
<protein>
    <submittedName>
        <fullName evidence="1">IS30 family transposase</fullName>
    </submittedName>
</protein>
<keyword evidence="2" id="KW-1185">Reference proteome</keyword>